<dbReference type="SUPFAM" id="SSF52540">
    <property type="entry name" value="P-loop containing nucleoside triphosphate hydrolases"/>
    <property type="match status" value="1"/>
</dbReference>
<evidence type="ECO:0000313" key="3">
    <source>
        <dbReference type="Proteomes" id="UP000009138"/>
    </source>
</evidence>
<dbReference type="GeneID" id="93622884"/>
<organism evidence="2 3">
    <name type="scientific">Rhizopus delemar (strain RA 99-880 / ATCC MYA-4621 / FGSC 9543 / NRRL 43880)</name>
    <name type="common">Mucormycosis agent</name>
    <name type="synonym">Rhizopus arrhizus var. delemar</name>
    <dbReference type="NCBI Taxonomy" id="246409"/>
    <lineage>
        <taxon>Eukaryota</taxon>
        <taxon>Fungi</taxon>
        <taxon>Fungi incertae sedis</taxon>
        <taxon>Mucoromycota</taxon>
        <taxon>Mucoromycotina</taxon>
        <taxon>Mucoromycetes</taxon>
        <taxon>Mucorales</taxon>
        <taxon>Mucorineae</taxon>
        <taxon>Rhizopodaceae</taxon>
        <taxon>Rhizopus</taxon>
    </lineage>
</organism>
<dbReference type="VEuPathDB" id="FungiDB:RO3G_15919"/>
<dbReference type="EMBL" id="CH476749">
    <property type="protein sequence ID" value="EIE91208.1"/>
    <property type="molecule type" value="Genomic_DNA"/>
</dbReference>
<dbReference type="InParanoid" id="I1CRX8"/>
<dbReference type="OrthoDB" id="2275868at2759"/>
<dbReference type="InterPro" id="IPR027417">
    <property type="entry name" value="P-loop_NTPase"/>
</dbReference>
<accession>I1CRX8</accession>
<dbReference type="OMA" id="DYTIMNI"/>
<feature type="compositionally biased region" description="Low complexity" evidence="1">
    <location>
        <begin position="320"/>
        <end position="347"/>
    </location>
</feature>
<feature type="region of interest" description="Disordered" evidence="1">
    <location>
        <begin position="198"/>
        <end position="282"/>
    </location>
</feature>
<sequence>MSCPKPKVNIILVGNAGVGKSTLSQAFSTRTVHAFTFGPHRQQARIVELTTDSGIYHITDAHRLYDSVNENTTKQNVSDLIRQLNFLAAPYIICFIVTLNLESIQSADLQMMRVIKKYLYTPNARYAIVFNLLSTDTYFKIAENASFRRTLLMSYEQGAGVKVPDNDVMLVTNKFVNYSLVEQNELLTNYVKKIETSHIKEQQQKMKQHQQHQRPQNKRASTIPPFNSHTHNVNHPYQPSHRPASFQGMPQPSFYNSSSPYNQSSYTQHQQQQQQQQQQFQQNQSYLNQFGSDDYWQNIIKQQQQQNQQFLQQIQQQAQHLQQQQQHHQFDMGSMSSSSDTASPTFSNYSPSDSTGSNGFQFNASDYNIDPTSYMSQQTSFDPSQFGYDPTSDILNTLNGQFGNDTLNTMANTFMNSGVDPVGTAANFMSAGFGGADPISTTAAIAGCNIM</sequence>
<dbReference type="RefSeq" id="XP_067526604.1">
    <property type="nucleotide sequence ID" value="XM_067670503.1"/>
</dbReference>
<protein>
    <submittedName>
        <fullName evidence="2">Uncharacterized protein</fullName>
    </submittedName>
</protein>
<feature type="region of interest" description="Disordered" evidence="1">
    <location>
        <begin position="320"/>
        <end position="354"/>
    </location>
</feature>
<dbReference type="Proteomes" id="UP000009138">
    <property type="component" value="Unassembled WGS sequence"/>
</dbReference>
<name>I1CRX8_RHIO9</name>
<keyword evidence="3" id="KW-1185">Reference proteome</keyword>
<evidence type="ECO:0000256" key="1">
    <source>
        <dbReference type="SAM" id="MobiDB-lite"/>
    </source>
</evidence>
<feature type="compositionally biased region" description="Low complexity" evidence="1">
    <location>
        <begin position="250"/>
        <end position="282"/>
    </location>
</feature>
<evidence type="ECO:0000313" key="2">
    <source>
        <dbReference type="EMBL" id="EIE91208.1"/>
    </source>
</evidence>
<feature type="compositionally biased region" description="Basic residues" evidence="1">
    <location>
        <begin position="206"/>
        <end position="217"/>
    </location>
</feature>
<gene>
    <name evidence="2" type="ORF">RO3G_15919</name>
</gene>
<dbReference type="Gene3D" id="3.40.50.300">
    <property type="entry name" value="P-loop containing nucleotide triphosphate hydrolases"/>
    <property type="match status" value="1"/>
</dbReference>
<proteinExistence type="predicted"/>
<feature type="compositionally biased region" description="Polar residues" evidence="1">
    <location>
        <begin position="218"/>
        <end position="237"/>
    </location>
</feature>
<dbReference type="AlphaFoldDB" id="I1CRX8"/>
<reference evidence="2 3" key="1">
    <citation type="journal article" date="2009" name="PLoS Genet.">
        <title>Genomic analysis of the basal lineage fungus Rhizopus oryzae reveals a whole-genome duplication.</title>
        <authorList>
            <person name="Ma L.-J."/>
            <person name="Ibrahim A.S."/>
            <person name="Skory C."/>
            <person name="Grabherr M.G."/>
            <person name="Burger G."/>
            <person name="Butler M."/>
            <person name="Elias M."/>
            <person name="Idnurm A."/>
            <person name="Lang B.F."/>
            <person name="Sone T."/>
            <person name="Abe A."/>
            <person name="Calvo S.E."/>
            <person name="Corrochano L.M."/>
            <person name="Engels R."/>
            <person name="Fu J."/>
            <person name="Hansberg W."/>
            <person name="Kim J.-M."/>
            <person name="Kodira C.D."/>
            <person name="Koehrsen M.J."/>
            <person name="Liu B."/>
            <person name="Miranda-Saavedra D."/>
            <person name="O'Leary S."/>
            <person name="Ortiz-Castellanos L."/>
            <person name="Poulter R."/>
            <person name="Rodriguez-Romero J."/>
            <person name="Ruiz-Herrera J."/>
            <person name="Shen Y.-Q."/>
            <person name="Zeng Q."/>
            <person name="Galagan J."/>
            <person name="Birren B.W."/>
            <person name="Cuomo C.A."/>
            <person name="Wickes B.L."/>
        </authorList>
    </citation>
    <scope>NUCLEOTIDE SEQUENCE [LARGE SCALE GENOMIC DNA]</scope>
    <source>
        <strain evidence="3">RA 99-880 / ATCC MYA-4621 / FGSC 9543 / NRRL 43880</strain>
    </source>
</reference>
<dbReference type="STRING" id="246409.I1CRX8"/>